<dbReference type="SMART" id="SM00220">
    <property type="entry name" value="S_TKc"/>
    <property type="match status" value="1"/>
</dbReference>
<dbReference type="Proteomes" id="UP000712600">
    <property type="component" value="Unassembled WGS sequence"/>
</dbReference>
<accession>A0A8S9PX37</accession>
<keyword evidence="3" id="KW-1003">Cell membrane</keyword>
<dbReference type="InterPro" id="IPR011009">
    <property type="entry name" value="Kinase-like_dom_sf"/>
</dbReference>
<feature type="compositionally biased region" description="Low complexity" evidence="15">
    <location>
        <begin position="322"/>
        <end position="335"/>
    </location>
</feature>
<dbReference type="Gene3D" id="3.30.200.20">
    <property type="entry name" value="Phosphorylase Kinase, domain 1"/>
    <property type="match status" value="1"/>
</dbReference>
<feature type="compositionally biased region" description="Pro residues" evidence="15">
    <location>
        <begin position="50"/>
        <end position="107"/>
    </location>
</feature>
<keyword evidence="5" id="KW-0808">Transferase</keyword>
<evidence type="ECO:0000256" key="2">
    <source>
        <dbReference type="ARBA" id="ARBA00012513"/>
    </source>
</evidence>
<evidence type="ECO:0000313" key="18">
    <source>
        <dbReference type="EMBL" id="KAF3525898.1"/>
    </source>
</evidence>
<keyword evidence="6 16" id="KW-0812">Transmembrane</keyword>
<dbReference type="InterPro" id="IPR017441">
    <property type="entry name" value="Protein_kinase_ATP_BS"/>
</dbReference>
<comment type="catalytic activity">
    <reaction evidence="12">
        <text>L-threonyl-[protein] + ATP = O-phospho-L-threonyl-[protein] + ADP + H(+)</text>
        <dbReference type="Rhea" id="RHEA:46608"/>
        <dbReference type="Rhea" id="RHEA-COMP:11060"/>
        <dbReference type="Rhea" id="RHEA-COMP:11605"/>
        <dbReference type="ChEBI" id="CHEBI:15378"/>
        <dbReference type="ChEBI" id="CHEBI:30013"/>
        <dbReference type="ChEBI" id="CHEBI:30616"/>
        <dbReference type="ChEBI" id="CHEBI:61977"/>
        <dbReference type="ChEBI" id="CHEBI:456216"/>
        <dbReference type="EC" id="2.7.11.1"/>
    </reaction>
</comment>
<dbReference type="GO" id="GO:0005524">
    <property type="term" value="F:ATP binding"/>
    <property type="evidence" value="ECO:0007669"/>
    <property type="project" value="UniProtKB-UniRule"/>
</dbReference>
<evidence type="ECO:0000256" key="8">
    <source>
        <dbReference type="ARBA" id="ARBA00022777"/>
    </source>
</evidence>
<dbReference type="PROSITE" id="PS50011">
    <property type="entry name" value="PROTEIN_KINASE_DOM"/>
    <property type="match status" value="1"/>
</dbReference>
<evidence type="ECO:0000256" key="13">
    <source>
        <dbReference type="ARBA" id="ARBA00048679"/>
    </source>
</evidence>
<feature type="binding site" evidence="14">
    <location>
        <position position="406"/>
    </location>
    <ligand>
        <name>ATP</name>
        <dbReference type="ChEBI" id="CHEBI:30616"/>
    </ligand>
</feature>
<evidence type="ECO:0000256" key="10">
    <source>
        <dbReference type="ARBA" id="ARBA00022989"/>
    </source>
</evidence>
<evidence type="ECO:0000256" key="4">
    <source>
        <dbReference type="ARBA" id="ARBA00022527"/>
    </source>
</evidence>
<dbReference type="Gene3D" id="1.10.510.10">
    <property type="entry name" value="Transferase(Phosphotransferase) domain 1"/>
    <property type="match status" value="1"/>
</dbReference>
<feature type="compositionally biased region" description="Polar residues" evidence="15">
    <location>
        <begin position="674"/>
        <end position="691"/>
    </location>
</feature>
<keyword evidence="11 16" id="KW-0472">Membrane</keyword>
<evidence type="ECO:0000259" key="17">
    <source>
        <dbReference type="PROSITE" id="PS50011"/>
    </source>
</evidence>
<keyword evidence="8" id="KW-0418">Kinase</keyword>
<reference evidence="18" key="1">
    <citation type="submission" date="2019-12" db="EMBL/GenBank/DDBJ databases">
        <title>Genome sequencing and annotation of Brassica cretica.</title>
        <authorList>
            <person name="Studholme D.J."/>
            <person name="Sarris P."/>
        </authorList>
    </citation>
    <scope>NUCLEOTIDE SEQUENCE</scope>
    <source>
        <strain evidence="18">PFS-109/04</strain>
        <tissue evidence="18">Leaf</tissue>
    </source>
</reference>
<dbReference type="CDD" id="cd14066">
    <property type="entry name" value="STKc_IRAK"/>
    <property type="match status" value="1"/>
</dbReference>
<feature type="domain" description="Protein kinase" evidence="17">
    <location>
        <begin position="378"/>
        <end position="670"/>
    </location>
</feature>
<comment type="subcellular location">
    <subcellularLocation>
        <location evidence="1">Cell membrane</location>
        <topology evidence="1">Single-pass membrane protein</topology>
    </subcellularLocation>
</comment>
<dbReference type="EC" id="2.7.11.1" evidence="2"/>
<evidence type="ECO:0000256" key="11">
    <source>
        <dbReference type="ARBA" id="ARBA00023136"/>
    </source>
</evidence>
<keyword evidence="10 16" id="KW-1133">Transmembrane helix</keyword>
<keyword evidence="4" id="KW-0723">Serine/threonine-protein kinase</keyword>
<dbReference type="GO" id="GO:0004674">
    <property type="term" value="F:protein serine/threonine kinase activity"/>
    <property type="evidence" value="ECO:0007669"/>
    <property type="project" value="UniProtKB-KW"/>
</dbReference>
<comment type="caution">
    <text evidence="18">The sequence shown here is derived from an EMBL/GenBank/DDBJ whole genome shotgun (WGS) entry which is preliminary data.</text>
</comment>
<feature type="compositionally biased region" description="Low complexity" evidence="15">
    <location>
        <begin position="13"/>
        <end position="34"/>
    </location>
</feature>
<dbReference type="InterPro" id="IPR008271">
    <property type="entry name" value="Ser/Thr_kinase_AS"/>
</dbReference>
<feature type="compositionally biased region" description="Polar residues" evidence="15">
    <location>
        <begin position="302"/>
        <end position="315"/>
    </location>
</feature>
<feature type="compositionally biased region" description="Pro residues" evidence="15">
    <location>
        <begin position="114"/>
        <end position="138"/>
    </location>
</feature>
<dbReference type="Pfam" id="PF07714">
    <property type="entry name" value="PK_Tyr_Ser-Thr"/>
    <property type="match status" value="1"/>
</dbReference>
<dbReference type="SUPFAM" id="SSF56112">
    <property type="entry name" value="Protein kinase-like (PK-like)"/>
    <property type="match status" value="1"/>
</dbReference>
<feature type="region of interest" description="Disordered" evidence="15">
    <location>
        <begin position="667"/>
        <end position="691"/>
    </location>
</feature>
<feature type="compositionally biased region" description="Polar residues" evidence="15">
    <location>
        <begin position="336"/>
        <end position="348"/>
    </location>
</feature>
<feature type="compositionally biased region" description="Low complexity" evidence="15">
    <location>
        <begin position="211"/>
        <end position="239"/>
    </location>
</feature>
<feature type="compositionally biased region" description="Low complexity" evidence="15">
    <location>
        <begin position="710"/>
        <end position="729"/>
    </location>
</feature>
<proteinExistence type="predicted"/>
<keyword evidence="7 14" id="KW-0547">Nucleotide-binding</keyword>
<feature type="compositionally biased region" description="Pro residues" evidence="15">
    <location>
        <begin position="145"/>
        <end position="175"/>
    </location>
</feature>
<feature type="region of interest" description="Disordered" evidence="15">
    <location>
        <begin position="705"/>
        <end position="744"/>
    </location>
</feature>
<dbReference type="PROSITE" id="PS00108">
    <property type="entry name" value="PROTEIN_KINASE_ST"/>
    <property type="match status" value="1"/>
</dbReference>
<keyword evidence="9 14" id="KW-0067">ATP-binding</keyword>
<evidence type="ECO:0000256" key="1">
    <source>
        <dbReference type="ARBA" id="ARBA00004162"/>
    </source>
</evidence>
<feature type="region of interest" description="Disordered" evidence="15">
    <location>
        <begin position="302"/>
        <end position="359"/>
    </location>
</feature>
<dbReference type="PROSITE" id="PS00107">
    <property type="entry name" value="PROTEIN_KINASE_ATP"/>
    <property type="match status" value="1"/>
</dbReference>
<dbReference type="PANTHER" id="PTHR47982:SF19">
    <property type="entry name" value="NON-SPECIFIC SERINE_THREONINE PROTEIN KINASE"/>
    <property type="match status" value="1"/>
</dbReference>
<dbReference type="InterPro" id="IPR047117">
    <property type="entry name" value="PERK1-13-like"/>
</dbReference>
<dbReference type="EMBL" id="QGKX02001347">
    <property type="protein sequence ID" value="KAF3525898.1"/>
    <property type="molecule type" value="Genomic_DNA"/>
</dbReference>
<dbReference type="InterPro" id="IPR000719">
    <property type="entry name" value="Prot_kinase_dom"/>
</dbReference>
<feature type="region of interest" description="Disordered" evidence="15">
    <location>
        <begin position="1"/>
        <end position="252"/>
    </location>
</feature>
<dbReference type="PANTHER" id="PTHR47982">
    <property type="entry name" value="PROLINE-RICH RECEPTOR-LIKE PROTEIN KINASE PERK4"/>
    <property type="match status" value="1"/>
</dbReference>
<feature type="transmembrane region" description="Helical" evidence="16">
    <location>
        <begin position="257"/>
        <end position="277"/>
    </location>
</feature>
<dbReference type="FunFam" id="3.30.200.20:FF:000212">
    <property type="entry name" value="Proline-rich receptor-like protein kinase PERK8"/>
    <property type="match status" value="1"/>
</dbReference>
<evidence type="ECO:0000256" key="12">
    <source>
        <dbReference type="ARBA" id="ARBA00047899"/>
    </source>
</evidence>
<evidence type="ECO:0000256" key="15">
    <source>
        <dbReference type="SAM" id="MobiDB-lite"/>
    </source>
</evidence>
<evidence type="ECO:0000313" key="19">
    <source>
        <dbReference type="Proteomes" id="UP000712600"/>
    </source>
</evidence>
<organism evidence="18 19">
    <name type="scientific">Brassica cretica</name>
    <name type="common">Mustard</name>
    <dbReference type="NCBI Taxonomy" id="69181"/>
    <lineage>
        <taxon>Eukaryota</taxon>
        <taxon>Viridiplantae</taxon>
        <taxon>Streptophyta</taxon>
        <taxon>Embryophyta</taxon>
        <taxon>Tracheophyta</taxon>
        <taxon>Spermatophyta</taxon>
        <taxon>Magnoliopsida</taxon>
        <taxon>eudicotyledons</taxon>
        <taxon>Gunneridae</taxon>
        <taxon>Pentapetalae</taxon>
        <taxon>rosids</taxon>
        <taxon>malvids</taxon>
        <taxon>Brassicales</taxon>
        <taxon>Brassicaceae</taxon>
        <taxon>Brassiceae</taxon>
        <taxon>Brassica</taxon>
    </lineage>
</organism>
<comment type="catalytic activity">
    <reaction evidence="13">
        <text>L-seryl-[protein] + ATP = O-phospho-L-seryl-[protein] + ADP + H(+)</text>
        <dbReference type="Rhea" id="RHEA:17989"/>
        <dbReference type="Rhea" id="RHEA-COMP:9863"/>
        <dbReference type="Rhea" id="RHEA-COMP:11604"/>
        <dbReference type="ChEBI" id="CHEBI:15378"/>
        <dbReference type="ChEBI" id="CHEBI:29999"/>
        <dbReference type="ChEBI" id="CHEBI:30616"/>
        <dbReference type="ChEBI" id="CHEBI:83421"/>
        <dbReference type="ChEBI" id="CHEBI:456216"/>
        <dbReference type="EC" id="2.7.11.1"/>
    </reaction>
</comment>
<evidence type="ECO:0000256" key="16">
    <source>
        <dbReference type="SAM" id="Phobius"/>
    </source>
</evidence>
<sequence>MSDSPSSSPPAPSADFGSPPDNSTGGSAPPSADSAPPPTPPPDNSTGGSAPPPANSAPPPSPPADSSPPPDSSSPPPASPPPVSEPPPPPPDSPPPPPPDAPPPADPTPVDSGSPPPKPTTSPPPPPPEESESPPPPPNEEDRSPPPPPPEKSSPPPPEKSSPPPPEKSSPPPASSPKAAPKKKKKSPPPPPGVPTKSPSAPTKSPPNAPLPLKAPHALPPKSAAAGGPLKSPSTGVSSFPPPPPNSNDSGYQGKTMAGMAVAGFAIIAVVAVLFFVRRKKKRNVDAYSDSQYLPPPNFSIQSDGLLHGQNTTKGYSVPGGYNTQQQSYNTQQQSDNTRTSFGSQRGSQRGYPPDSAVMGSGQTHFTYEELMDITEGFAQQNILGEGGFGCVYKGKLNDGKLVAVKQLKVGSGQGDREFKAEVEIISRVHHRHLVSLVGYCISDVERLLIYEYVPNQTLEHHLHGKGRPVLEWAKRVRIAIGSAKGLAYLHEDCHPKIIHRDIKSANILLDDDFEAQAIKTTLLYFNTPAVADFGLAKLNDSTQTHVSTRVMGTFGYLAPEYAQSGKLTDRSDVFSFGVVLLELVTGRKPVDQYQPLGEESLVEWARPLLHKAIETGDFSDLVDRRLQNHYAENEVFRMIETAAACIRHSGPKRPRMAQVVRALDSEGDMGDISNGSKVGQTSSNDSGQYNSDAMKFRKMAFGFDDSSDSGDYSVRSSSRGSHGASTEFTRNESENRNFNNRQF</sequence>
<evidence type="ECO:0000256" key="14">
    <source>
        <dbReference type="PROSITE-ProRule" id="PRU10141"/>
    </source>
</evidence>
<gene>
    <name evidence="18" type="ORF">F2Q69_00051307</name>
</gene>
<evidence type="ECO:0000256" key="5">
    <source>
        <dbReference type="ARBA" id="ARBA00022679"/>
    </source>
</evidence>
<evidence type="ECO:0000256" key="9">
    <source>
        <dbReference type="ARBA" id="ARBA00022840"/>
    </source>
</evidence>
<dbReference type="AlphaFoldDB" id="A0A8S9PX37"/>
<name>A0A8S9PX37_BRACR</name>
<dbReference type="GO" id="GO:0005886">
    <property type="term" value="C:plasma membrane"/>
    <property type="evidence" value="ECO:0007669"/>
    <property type="project" value="UniProtKB-SubCell"/>
</dbReference>
<evidence type="ECO:0000256" key="6">
    <source>
        <dbReference type="ARBA" id="ARBA00022692"/>
    </source>
</evidence>
<dbReference type="InterPro" id="IPR001245">
    <property type="entry name" value="Ser-Thr/Tyr_kinase_cat_dom"/>
</dbReference>
<evidence type="ECO:0000256" key="7">
    <source>
        <dbReference type="ARBA" id="ARBA00022741"/>
    </source>
</evidence>
<dbReference type="FunFam" id="1.10.510.10:FF:000173">
    <property type="entry name" value="proline-rich receptor-like protein kinase PERK8"/>
    <property type="match status" value="1"/>
</dbReference>
<evidence type="ECO:0000256" key="3">
    <source>
        <dbReference type="ARBA" id="ARBA00022475"/>
    </source>
</evidence>
<protein>
    <recommendedName>
        <fullName evidence="2">non-specific serine/threonine protein kinase</fullName>
        <ecNumber evidence="2">2.7.11.1</ecNumber>
    </recommendedName>
</protein>